<dbReference type="GO" id="GO:0004672">
    <property type="term" value="F:protein kinase activity"/>
    <property type="evidence" value="ECO:0007669"/>
    <property type="project" value="InterPro"/>
</dbReference>
<dbReference type="SUPFAM" id="SSF56112">
    <property type="entry name" value="Protein kinase-like (PK-like)"/>
    <property type="match status" value="1"/>
</dbReference>
<dbReference type="Gene3D" id="3.10.50.10">
    <property type="match status" value="1"/>
</dbReference>
<keyword evidence="5" id="KW-1185">Reference proteome</keyword>
<dbReference type="SUPFAM" id="SSF54556">
    <property type="entry name" value="Chitinase insertion domain"/>
    <property type="match status" value="1"/>
</dbReference>
<keyword evidence="1" id="KW-0732">Signal</keyword>
<name>A0AAN9T3L9_PSOTE</name>
<dbReference type="AlphaFoldDB" id="A0AAN9T3L9"/>
<dbReference type="SMART" id="SM00636">
    <property type="entry name" value="Glyco_18"/>
    <property type="match status" value="1"/>
</dbReference>
<dbReference type="CDD" id="cd02879">
    <property type="entry name" value="GH18_plant_chitinase_class_V"/>
    <property type="match status" value="1"/>
</dbReference>
<dbReference type="PROSITE" id="PS50011">
    <property type="entry name" value="PROTEIN_KINASE_DOM"/>
    <property type="match status" value="1"/>
</dbReference>
<reference evidence="4 5" key="1">
    <citation type="submission" date="2024-01" db="EMBL/GenBank/DDBJ databases">
        <title>The genomes of 5 underutilized Papilionoideae crops provide insights into root nodulation and disease resistanc.</title>
        <authorList>
            <person name="Jiang F."/>
        </authorList>
    </citation>
    <scope>NUCLEOTIDE SEQUENCE [LARGE SCALE GENOMIC DNA]</scope>
    <source>
        <strain evidence="4">DUOXIRENSHENG_FW03</strain>
        <tissue evidence="4">Leaves</tissue>
    </source>
</reference>
<dbReference type="InterPro" id="IPR011583">
    <property type="entry name" value="Chitinase_II/V-like_cat"/>
</dbReference>
<dbReference type="GO" id="GO:0005576">
    <property type="term" value="C:extracellular region"/>
    <property type="evidence" value="ECO:0007669"/>
    <property type="project" value="TreeGrafter"/>
</dbReference>
<dbReference type="SUPFAM" id="SSF51445">
    <property type="entry name" value="(Trans)glycosidases"/>
    <property type="match status" value="1"/>
</dbReference>
<feature type="chain" id="PRO_5042880030" evidence="1">
    <location>
        <begin position="26"/>
        <end position="590"/>
    </location>
</feature>
<accession>A0AAN9T3L9</accession>
<organism evidence="4 5">
    <name type="scientific">Psophocarpus tetragonolobus</name>
    <name type="common">Winged bean</name>
    <name type="synonym">Dolichos tetragonolobus</name>
    <dbReference type="NCBI Taxonomy" id="3891"/>
    <lineage>
        <taxon>Eukaryota</taxon>
        <taxon>Viridiplantae</taxon>
        <taxon>Streptophyta</taxon>
        <taxon>Embryophyta</taxon>
        <taxon>Tracheophyta</taxon>
        <taxon>Spermatophyta</taxon>
        <taxon>Magnoliopsida</taxon>
        <taxon>eudicotyledons</taxon>
        <taxon>Gunneridae</taxon>
        <taxon>Pentapetalae</taxon>
        <taxon>rosids</taxon>
        <taxon>fabids</taxon>
        <taxon>Fabales</taxon>
        <taxon>Fabaceae</taxon>
        <taxon>Papilionoideae</taxon>
        <taxon>50 kb inversion clade</taxon>
        <taxon>NPAAA clade</taxon>
        <taxon>indigoferoid/millettioid clade</taxon>
        <taxon>Phaseoleae</taxon>
        <taxon>Psophocarpus</taxon>
    </lineage>
</organism>
<dbReference type="GO" id="GO:0005524">
    <property type="term" value="F:ATP binding"/>
    <property type="evidence" value="ECO:0007669"/>
    <property type="project" value="InterPro"/>
</dbReference>
<evidence type="ECO:0000259" key="2">
    <source>
        <dbReference type="PROSITE" id="PS50011"/>
    </source>
</evidence>
<dbReference type="InterPro" id="IPR017853">
    <property type="entry name" value="GH"/>
</dbReference>
<feature type="domain" description="GH18" evidence="3">
    <location>
        <begin position="28"/>
        <end position="369"/>
    </location>
</feature>
<dbReference type="Proteomes" id="UP001386955">
    <property type="component" value="Unassembled WGS sequence"/>
</dbReference>
<evidence type="ECO:0000256" key="1">
    <source>
        <dbReference type="SAM" id="SignalP"/>
    </source>
</evidence>
<dbReference type="GO" id="GO:0005975">
    <property type="term" value="P:carbohydrate metabolic process"/>
    <property type="evidence" value="ECO:0007669"/>
    <property type="project" value="InterPro"/>
</dbReference>
<dbReference type="InterPro" id="IPR029070">
    <property type="entry name" value="Chitinase_insertion_sf"/>
</dbReference>
<dbReference type="Pfam" id="PF00704">
    <property type="entry name" value="Glyco_hydro_18"/>
    <property type="match status" value="1"/>
</dbReference>
<evidence type="ECO:0000313" key="4">
    <source>
        <dbReference type="EMBL" id="KAK7411613.1"/>
    </source>
</evidence>
<dbReference type="EMBL" id="JAYMYS010000001">
    <property type="protein sequence ID" value="KAK7411613.1"/>
    <property type="molecule type" value="Genomic_DNA"/>
</dbReference>
<protein>
    <submittedName>
        <fullName evidence="4">Uncharacterized protein</fullName>
    </submittedName>
</protein>
<sequence length="590" mass="65969">MVSRFSFAVVFVVLLLYQELQFIKAQSWIRAGYWYSGTGFPVSDINSSLFTHLICAFAEVNPSTYELSITPDDEKSFSSFTNTVKKKNLSISTLLSIGGSAANSTVFKLMASNVSSRKPFIESSIRIARLYGFEGLDLAWVSANTSSEMSNMGNLFEEWRKSAKSEVAENSSSSELILTASVKFRPSMDFTSYPVESIRSNLNWVHVLPYDNTTFPRRNSTASHAALFDPSSTVNIDDGIKEWIGSGIAANKVVLGLPFYGYAWTLKNPNDSASITFTGPAITSGGDMSYKDIKAYIKRNGASVKYNSTYEVNYCTVGSTWIGFDDVQVVTIKVAYAREKNLLGYAVWQVADDDNWVLSAAAAGKFNYIYRDSWPSRDRDTSELFQGNAPDLQVLSFDDIELATGRFSIENKLGEDFGMARIFSKDEFEVNTRRIVGTYGYVSPEYARNGFYSTKSDVYSFGVLLLQIISGKRMACLYGEHENLILTEYAYELWNEGKGMEFADPFLNDTNYVGKILRCIQIALLCVQEDANDRPSVMEISSMLKKDTALAIPKRPAFSRNQVVQNSNGHTMQHERWSINEATISEVHGR</sequence>
<proteinExistence type="predicted"/>
<dbReference type="PANTHER" id="PTHR11177:SF362">
    <property type="entry name" value="CLASS V CHITINASE-LIKE"/>
    <property type="match status" value="1"/>
</dbReference>
<evidence type="ECO:0000313" key="5">
    <source>
        <dbReference type="Proteomes" id="UP001386955"/>
    </source>
</evidence>
<feature type="domain" description="Protein kinase" evidence="2">
    <location>
        <begin position="249"/>
        <end position="550"/>
    </location>
</feature>
<dbReference type="FunFam" id="3.10.50.10:FF:000015">
    <property type="entry name" value="Chitotriosidase-1"/>
    <property type="match status" value="1"/>
</dbReference>
<comment type="caution">
    <text evidence="4">The sequence shown here is derived from an EMBL/GenBank/DDBJ whole genome shotgun (WGS) entry which is preliminary data.</text>
</comment>
<gene>
    <name evidence="4" type="ORF">VNO78_03048</name>
</gene>
<dbReference type="Pfam" id="PF00069">
    <property type="entry name" value="Pkinase"/>
    <property type="match status" value="1"/>
</dbReference>
<dbReference type="InterPro" id="IPR050314">
    <property type="entry name" value="Glycosyl_Hydrlase_18"/>
</dbReference>
<evidence type="ECO:0000259" key="3">
    <source>
        <dbReference type="PROSITE" id="PS51910"/>
    </source>
</evidence>
<dbReference type="Gene3D" id="3.20.20.80">
    <property type="entry name" value="Glycosidases"/>
    <property type="match status" value="1"/>
</dbReference>
<dbReference type="Gene3D" id="1.10.510.10">
    <property type="entry name" value="Transferase(Phosphotransferase) domain 1"/>
    <property type="match status" value="1"/>
</dbReference>
<dbReference type="GO" id="GO:0008061">
    <property type="term" value="F:chitin binding"/>
    <property type="evidence" value="ECO:0007669"/>
    <property type="project" value="InterPro"/>
</dbReference>
<feature type="signal peptide" evidence="1">
    <location>
        <begin position="1"/>
        <end position="25"/>
    </location>
</feature>
<dbReference type="PROSITE" id="PS51910">
    <property type="entry name" value="GH18_2"/>
    <property type="match status" value="1"/>
</dbReference>
<dbReference type="GO" id="GO:0004568">
    <property type="term" value="F:chitinase activity"/>
    <property type="evidence" value="ECO:0007669"/>
    <property type="project" value="TreeGrafter"/>
</dbReference>
<dbReference type="InterPro" id="IPR001223">
    <property type="entry name" value="Glyco_hydro18_cat"/>
</dbReference>
<dbReference type="PANTHER" id="PTHR11177">
    <property type="entry name" value="CHITINASE"/>
    <property type="match status" value="1"/>
</dbReference>
<dbReference type="InterPro" id="IPR011009">
    <property type="entry name" value="Kinase-like_dom_sf"/>
</dbReference>
<dbReference type="GO" id="GO:0006032">
    <property type="term" value="P:chitin catabolic process"/>
    <property type="evidence" value="ECO:0007669"/>
    <property type="project" value="TreeGrafter"/>
</dbReference>
<dbReference type="InterPro" id="IPR000719">
    <property type="entry name" value="Prot_kinase_dom"/>
</dbReference>